<reference evidence="4 5" key="1">
    <citation type="submission" date="2008-07" db="EMBL/GenBank/DDBJ databases">
        <authorList>
            <person name="Tandeau de Marsac N."/>
            <person name="Ferriera S."/>
            <person name="Johnson J."/>
            <person name="Kravitz S."/>
            <person name="Beeson K."/>
            <person name="Sutton G."/>
            <person name="Rogers Y.-H."/>
            <person name="Friedman R."/>
            <person name="Frazier M."/>
            <person name="Venter J.C."/>
        </authorList>
    </citation>
    <scope>NUCLEOTIDE SEQUENCE [LARGE SCALE GENOMIC DNA]</scope>
    <source>
        <strain evidence="4 5">PCC 7420</strain>
    </source>
</reference>
<dbReference type="AlphaFoldDB" id="B4VI30"/>
<dbReference type="PRINTS" id="PR01438">
    <property type="entry name" value="UNVRSLSTRESS"/>
</dbReference>
<evidence type="ECO:0000256" key="2">
    <source>
        <dbReference type="PIRNR" id="PIRNR006276"/>
    </source>
</evidence>
<dbReference type="CDD" id="cd00293">
    <property type="entry name" value="USP-like"/>
    <property type="match status" value="1"/>
</dbReference>
<feature type="domain" description="UspA" evidence="3">
    <location>
        <begin position="3"/>
        <end position="152"/>
    </location>
</feature>
<dbReference type="PANTHER" id="PTHR46268:SF8">
    <property type="entry name" value="UNIVERSAL STRESS PROTEIN SLL1388"/>
    <property type="match status" value="1"/>
</dbReference>
<dbReference type="PANTHER" id="PTHR46268">
    <property type="entry name" value="STRESS RESPONSE PROTEIN NHAX"/>
    <property type="match status" value="1"/>
</dbReference>
<dbReference type="RefSeq" id="WP_006098149.1">
    <property type="nucleotide sequence ID" value="NZ_DS989841.1"/>
</dbReference>
<dbReference type="PIRSF" id="PIRSF006276">
    <property type="entry name" value="UspA"/>
    <property type="match status" value="1"/>
</dbReference>
<accession>B4VI30</accession>
<dbReference type="GO" id="GO:0005737">
    <property type="term" value="C:cytoplasm"/>
    <property type="evidence" value="ECO:0007669"/>
    <property type="project" value="UniProtKB-SubCell"/>
</dbReference>
<evidence type="ECO:0000313" key="5">
    <source>
        <dbReference type="Proteomes" id="UP000003835"/>
    </source>
</evidence>
<evidence type="ECO:0000313" key="4">
    <source>
        <dbReference type="EMBL" id="EDX78673.1"/>
    </source>
</evidence>
<dbReference type="InterPro" id="IPR006016">
    <property type="entry name" value="UspA"/>
</dbReference>
<protein>
    <recommendedName>
        <fullName evidence="2">Universal stress protein</fullName>
    </recommendedName>
</protein>
<dbReference type="eggNOG" id="COG0589">
    <property type="taxonomic scope" value="Bacteria"/>
</dbReference>
<evidence type="ECO:0000259" key="3">
    <source>
        <dbReference type="Pfam" id="PF00582"/>
    </source>
</evidence>
<gene>
    <name evidence="4" type="ORF">MC7420_7326</name>
</gene>
<dbReference type="SUPFAM" id="SSF52402">
    <property type="entry name" value="Adenine nucleotide alpha hydrolases-like"/>
    <property type="match status" value="1"/>
</dbReference>
<dbReference type="Pfam" id="PF00582">
    <property type="entry name" value="Usp"/>
    <property type="match status" value="1"/>
</dbReference>
<dbReference type="InterPro" id="IPR006015">
    <property type="entry name" value="Universal_stress_UspA"/>
</dbReference>
<dbReference type="EMBL" id="DS989841">
    <property type="protein sequence ID" value="EDX78673.1"/>
    <property type="molecule type" value="Genomic_DNA"/>
</dbReference>
<comment type="subcellular location">
    <subcellularLocation>
        <location evidence="2">Cytoplasm</location>
    </subcellularLocation>
</comment>
<comment type="similarity">
    <text evidence="1 2">Belongs to the universal stress protein A family.</text>
</comment>
<proteinExistence type="inferred from homology"/>
<dbReference type="STRING" id="118168.MC7420_7326"/>
<keyword evidence="5" id="KW-1185">Reference proteome</keyword>
<name>B4VI30_9CYAN</name>
<keyword evidence="2" id="KW-0963">Cytoplasm</keyword>
<dbReference type="HOGENOM" id="CLU_049301_16_1_3"/>
<dbReference type="Gene3D" id="3.40.50.620">
    <property type="entry name" value="HUPs"/>
    <property type="match status" value="1"/>
</dbReference>
<dbReference type="OrthoDB" id="516822at2"/>
<dbReference type="InterPro" id="IPR014729">
    <property type="entry name" value="Rossmann-like_a/b/a_fold"/>
</dbReference>
<organism evidence="4 5">
    <name type="scientific">Coleofasciculus chthonoplastes PCC 7420</name>
    <dbReference type="NCBI Taxonomy" id="118168"/>
    <lineage>
        <taxon>Bacteria</taxon>
        <taxon>Bacillati</taxon>
        <taxon>Cyanobacteriota</taxon>
        <taxon>Cyanophyceae</taxon>
        <taxon>Coleofasciculales</taxon>
        <taxon>Coleofasciculaceae</taxon>
        <taxon>Coleofasciculus</taxon>
    </lineage>
</organism>
<dbReference type="Proteomes" id="UP000003835">
    <property type="component" value="Unassembled WGS sequence"/>
</dbReference>
<evidence type="ECO:0000256" key="1">
    <source>
        <dbReference type="ARBA" id="ARBA00008791"/>
    </source>
</evidence>
<sequence>MTYKRILVALDHSAQTEGIFTQALDLAKQEKAALMLFHCLLVENQGVGFYGDMFGRELVDFSRRMQEKMRKETDETQKWLAGYCQKATDEGVATEWTCKIGDAGSAIRDLVKSWDADLVVIGRRGRRGLTEVLLGSVSNHVLHHVPCSVLVVQGVANETSAT</sequence>